<dbReference type="PANTHER" id="PTHR48080">
    <property type="entry name" value="D-GALACTONATE DEHYDRATASE-RELATED"/>
    <property type="match status" value="1"/>
</dbReference>
<dbReference type="InterPro" id="IPR034593">
    <property type="entry name" value="DgoD-like"/>
</dbReference>
<dbReference type="PANTHER" id="PTHR48080:SF4">
    <property type="entry name" value="GLUCARATE DEHYDRATASE"/>
    <property type="match status" value="1"/>
</dbReference>
<dbReference type="Gene3D" id="3.30.390.10">
    <property type="entry name" value="Enolase-like, N-terminal domain"/>
    <property type="match status" value="1"/>
</dbReference>
<dbReference type="GO" id="GO:0008872">
    <property type="term" value="F:glucarate dehydratase activity"/>
    <property type="evidence" value="ECO:0007669"/>
    <property type="project" value="UniProtKB-EC"/>
</dbReference>
<reference evidence="5" key="2">
    <citation type="journal article" date="2024" name="Antonie Van Leeuwenhoek">
        <title>Roseihalotalea indica gen. nov., sp. nov., a halophilic Bacteroidetes from mesopelagic Southwest Indian Ocean with higher carbohydrate metabolic potential.</title>
        <authorList>
            <person name="Chen B."/>
            <person name="Zhang M."/>
            <person name="Lin D."/>
            <person name="Ye J."/>
            <person name="Tang K."/>
        </authorList>
    </citation>
    <scope>NUCLEOTIDE SEQUENCE</scope>
    <source>
        <strain evidence="5">TK19036</strain>
    </source>
</reference>
<dbReference type="SMART" id="SM00922">
    <property type="entry name" value="MR_MLE"/>
    <property type="match status" value="1"/>
</dbReference>
<organism evidence="5">
    <name type="scientific">Roseihalotalea indica</name>
    <dbReference type="NCBI Taxonomy" id="2867963"/>
    <lineage>
        <taxon>Bacteria</taxon>
        <taxon>Pseudomonadati</taxon>
        <taxon>Bacteroidota</taxon>
        <taxon>Cytophagia</taxon>
        <taxon>Cytophagales</taxon>
        <taxon>Catalimonadaceae</taxon>
        <taxon>Roseihalotalea</taxon>
    </lineage>
</organism>
<dbReference type="InterPro" id="IPR013341">
    <property type="entry name" value="Mandelate_racemase_N_dom"/>
</dbReference>
<dbReference type="InterPro" id="IPR013342">
    <property type="entry name" value="Mandelate_racemase_C"/>
</dbReference>
<evidence type="ECO:0000256" key="1">
    <source>
        <dbReference type="ARBA" id="ARBA00001426"/>
    </source>
</evidence>
<dbReference type="Pfam" id="PF13378">
    <property type="entry name" value="MR_MLE_C"/>
    <property type="match status" value="1"/>
</dbReference>
<comment type="catalytic activity">
    <reaction evidence="1">
        <text>D-glucarate = 5-dehydro-4-deoxy-D-glucarate + H2O</text>
        <dbReference type="Rhea" id="RHEA:14573"/>
        <dbReference type="ChEBI" id="CHEBI:15377"/>
        <dbReference type="ChEBI" id="CHEBI:30612"/>
        <dbReference type="ChEBI" id="CHEBI:42819"/>
        <dbReference type="EC" id="4.2.1.40"/>
    </reaction>
</comment>
<evidence type="ECO:0000313" key="5">
    <source>
        <dbReference type="EMBL" id="WKN39001.1"/>
    </source>
</evidence>
<dbReference type="Pfam" id="PF02746">
    <property type="entry name" value="MR_MLE_N"/>
    <property type="match status" value="1"/>
</dbReference>
<dbReference type="SUPFAM" id="SSF51604">
    <property type="entry name" value="Enolase C-terminal domain-like"/>
    <property type="match status" value="1"/>
</dbReference>
<accession>A0AA49GU12</accession>
<dbReference type="EMBL" id="CP120682">
    <property type="protein sequence ID" value="WKN39001.1"/>
    <property type="molecule type" value="Genomic_DNA"/>
</dbReference>
<dbReference type="EC" id="4.2.1.40" evidence="3"/>
<comment type="pathway">
    <text evidence="2">Carbohydrate acid metabolism; D-glucarate degradation; 2,5-dioxopentanoate from D-glucarate: step 1/2.</text>
</comment>
<dbReference type="SFLD" id="SFLDS00001">
    <property type="entry name" value="Enolase"/>
    <property type="match status" value="1"/>
</dbReference>
<dbReference type="SFLD" id="SFLDG00055">
    <property type="entry name" value="glucarate_dehydratase"/>
    <property type="match status" value="1"/>
</dbReference>
<proteinExistence type="predicted"/>
<dbReference type="GO" id="GO:0016854">
    <property type="term" value="F:racemase and epimerase activity"/>
    <property type="evidence" value="ECO:0007669"/>
    <property type="project" value="UniProtKB-ARBA"/>
</dbReference>
<gene>
    <name evidence="5" type="ORF">K4G66_09835</name>
</gene>
<dbReference type="InterPro" id="IPR036849">
    <property type="entry name" value="Enolase-like_C_sf"/>
</dbReference>
<dbReference type="SUPFAM" id="SSF54826">
    <property type="entry name" value="Enolase N-terminal domain-like"/>
    <property type="match status" value="1"/>
</dbReference>
<feature type="domain" description="Mandelate racemase/muconate lactonizing enzyme C-terminal" evidence="4">
    <location>
        <begin position="189"/>
        <end position="284"/>
    </location>
</feature>
<protein>
    <recommendedName>
        <fullName evidence="3">glucarate dehydratase</fullName>
        <ecNumber evidence="3">4.2.1.40</ecNumber>
    </recommendedName>
</protein>
<evidence type="ECO:0000259" key="4">
    <source>
        <dbReference type="SMART" id="SM00922"/>
    </source>
</evidence>
<dbReference type="Gene3D" id="3.20.20.120">
    <property type="entry name" value="Enolase-like C-terminal domain"/>
    <property type="match status" value="1"/>
</dbReference>
<reference evidence="5" key="1">
    <citation type="journal article" date="2023" name="Comput. Struct. Biotechnol. J.">
        <title>Discovery of a novel marine Bacteroidetes with a rich repertoire of carbohydrate-active enzymes.</title>
        <authorList>
            <person name="Chen B."/>
            <person name="Liu G."/>
            <person name="Chen Q."/>
            <person name="Wang H."/>
            <person name="Liu L."/>
            <person name="Tang K."/>
        </authorList>
    </citation>
    <scope>NUCLEOTIDE SEQUENCE</scope>
    <source>
        <strain evidence="5">TK19036</strain>
    </source>
</reference>
<evidence type="ECO:0000256" key="2">
    <source>
        <dbReference type="ARBA" id="ARBA00005183"/>
    </source>
</evidence>
<evidence type="ECO:0000256" key="3">
    <source>
        <dbReference type="ARBA" id="ARBA00011973"/>
    </source>
</evidence>
<sequence>MNNLNEKLASKAGPAIQEIRITPIAIVDPPLLNAAGLHAPYALRTIVEVVTSDNIVGISEIPGNASINTDLEQARKLLIGKDPFQLNLIKHTLESHFGKEHAKERGDTPWDQRKLVHIFSAMEVACLDIMGKVVNRPVVDLLGGKMRDRVPFAAYLFYKYEGGGGTLEFNADPEAKGWAAARQAAALNPTSIVKQAEAMCQEFGFQSIKLKGGVFEPPVELETMQALREAFGPHVPLRFDPNAIWKLETGIEYGKKMEGLLEYLEDPVRGQENMAEARKAVNIPFATNMCTTSFEDIPRSIALGSEDIILSDHHFWGGLKASMELARVCDTFGRKLSMHSNSHLGISLAAMVHLGAALPTPPYPLDTHYPWQSDEVITSGRFRFEEGAIPVPQEPGLGVELDRQALARLHQNYLNCGLTKRDDEIEMQKVQPGWRFKAVRW</sequence>
<name>A0AA49GU12_9BACT</name>
<dbReference type="AlphaFoldDB" id="A0AA49GU12"/>
<dbReference type="InterPro" id="IPR029065">
    <property type="entry name" value="Enolase_C-like"/>
</dbReference>
<dbReference type="InterPro" id="IPR029017">
    <property type="entry name" value="Enolase-like_N"/>
</dbReference>